<comment type="caution">
    <text evidence="3">The sequence shown here is derived from an EMBL/GenBank/DDBJ whole genome shotgun (WGS) entry which is preliminary data.</text>
</comment>
<dbReference type="AlphaFoldDB" id="A0AAN8PVT4"/>
<dbReference type="EMBL" id="JAZGQO010000010">
    <property type="protein sequence ID" value="KAK6177735.1"/>
    <property type="molecule type" value="Genomic_DNA"/>
</dbReference>
<keyword evidence="1" id="KW-0378">Hydrolase</keyword>
<proteinExistence type="predicted"/>
<name>A0AAN8PVT4_PATCE</name>
<reference evidence="3 4" key="1">
    <citation type="submission" date="2024-01" db="EMBL/GenBank/DDBJ databases">
        <title>The genome of the rayed Mediterranean limpet Patella caerulea (Linnaeus, 1758).</title>
        <authorList>
            <person name="Anh-Thu Weber A."/>
            <person name="Halstead-Nussloch G."/>
        </authorList>
    </citation>
    <scope>NUCLEOTIDE SEQUENCE [LARGE SCALE GENOMIC DNA]</scope>
    <source>
        <strain evidence="3">AATW-2023a</strain>
        <tissue evidence="3">Whole specimen</tissue>
    </source>
</reference>
<dbReference type="GO" id="GO:0000175">
    <property type="term" value="F:3'-5'-RNA exonuclease activity"/>
    <property type="evidence" value="ECO:0007669"/>
    <property type="project" value="InterPro"/>
</dbReference>
<organism evidence="3 4">
    <name type="scientific">Patella caerulea</name>
    <name type="common">Rayed Mediterranean limpet</name>
    <dbReference type="NCBI Taxonomy" id="87958"/>
    <lineage>
        <taxon>Eukaryota</taxon>
        <taxon>Metazoa</taxon>
        <taxon>Spiralia</taxon>
        <taxon>Lophotrochozoa</taxon>
        <taxon>Mollusca</taxon>
        <taxon>Gastropoda</taxon>
        <taxon>Patellogastropoda</taxon>
        <taxon>Patelloidea</taxon>
        <taxon>Patellidae</taxon>
        <taxon>Patella</taxon>
    </lineage>
</organism>
<dbReference type="Proteomes" id="UP001347796">
    <property type="component" value="Unassembled WGS sequence"/>
</dbReference>
<keyword evidence="2" id="KW-0175">Coiled coil</keyword>
<gene>
    <name evidence="3" type="ORF">SNE40_015779</name>
</gene>
<dbReference type="InterPro" id="IPR022894">
    <property type="entry name" value="Oligoribonuclease"/>
</dbReference>
<evidence type="ECO:0000313" key="4">
    <source>
        <dbReference type="Proteomes" id="UP001347796"/>
    </source>
</evidence>
<accession>A0AAN8PVT4</accession>
<dbReference type="PANTHER" id="PTHR11046">
    <property type="entry name" value="OLIGORIBONUCLEASE, MITOCHONDRIAL"/>
    <property type="match status" value="1"/>
</dbReference>
<keyword evidence="4" id="KW-1185">Reference proteome</keyword>
<protein>
    <submittedName>
        <fullName evidence="3">Uncharacterized protein</fullName>
    </submittedName>
</protein>
<evidence type="ECO:0000256" key="2">
    <source>
        <dbReference type="SAM" id="Coils"/>
    </source>
</evidence>
<evidence type="ECO:0000313" key="3">
    <source>
        <dbReference type="EMBL" id="KAK6177735.1"/>
    </source>
</evidence>
<evidence type="ECO:0000256" key="1">
    <source>
        <dbReference type="ARBA" id="ARBA00022722"/>
    </source>
</evidence>
<keyword evidence="1" id="KW-0540">Nuclease</keyword>
<sequence>MLVKEIEIIKHDKLKCLKEKSRYKCLYNNISGSNLQALTNQNRALKGRNNFRELESLQLKDEINELNLQLENSQNSQVGLEKENKIETKVGKTYTDDVRAVSMQLLSLGTSVKKVSEVTKTVLEGIAHMEVEDLPSTSTIKSFQTEAQIISQIQTAELLLHELETTLHFDGTKNRFKEFSSFQITTKDKHTFSLGIEEQVSGHAVSFLETLNRPLLETSSTLTDNVNEQKKFVSIMLSNIKNMMTDRHIVNKSFRTLFEQSREDIFVSHLPQFSELSDSEKANMIQINGIYCGLHAISNLGTIASKSLKIYEEIALETGSKVTNFSFQKGNARTFDLVFEASQAFTRTGNQRSGCAENCTDYLDIINEKNHIISFLHHRFNVIFIDGAALFYHRNHILDFLNGFNLNDNRLLKCINESIMSPICQAGLRALGIFAFFFYYNSTMVSA</sequence>
<feature type="coiled-coil region" evidence="2">
    <location>
        <begin position="56"/>
        <end position="83"/>
    </location>
</feature>
<dbReference type="PANTHER" id="PTHR11046:SF29">
    <property type="match status" value="1"/>
</dbReference>